<dbReference type="EMBL" id="QGMK01000049">
    <property type="protein sequence ID" value="TVY84858.1"/>
    <property type="molecule type" value="Genomic_DNA"/>
</dbReference>
<evidence type="ECO:0000256" key="1">
    <source>
        <dbReference type="ARBA" id="ARBA00004141"/>
    </source>
</evidence>
<evidence type="ECO:0000256" key="9">
    <source>
        <dbReference type="ARBA" id="ARBA00022989"/>
    </source>
</evidence>
<evidence type="ECO:0000256" key="7">
    <source>
        <dbReference type="ARBA" id="ARBA00022692"/>
    </source>
</evidence>
<gene>
    <name evidence="18" type="ORF">LSUE1_G001302</name>
</gene>
<feature type="transmembrane region" description="Helical" evidence="14">
    <location>
        <begin position="106"/>
        <end position="126"/>
    </location>
</feature>
<dbReference type="InterPro" id="IPR049326">
    <property type="entry name" value="Rhodopsin_dom_fungi"/>
</dbReference>
<evidence type="ECO:0000256" key="3">
    <source>
        <dbReference type="ARBA" id="ARBA00004613"/>
    </source>
</evidence>
<reference evidence="18 19" key="1">
    <citation type="submission" date="2018-05" db="EMBL/GenBank/DDBJ databases">
        <title>Genome sequencing and assembly of the regulated plant pathogen Lachnellula willkommii and related sister species for the development of diagnostic species identification markers.</title>
        <authorList>
            <person name="Giroux E."/>
            <person name="Bilodeau G."/>
        </authorList>
    </citation>
    <scope>NUCLEOTIDE SEQUENCE [LARGE SCALE GENOMIC DNA]</scope>
    <source>
        <strain evidence="18 19">CBS 268.59</strain>
    </source>
</reference>
<dbReference type="PANTHER" id="PTHR33048:SF47">
    <property type="entry name" value="INTEGRAL MEMBRANE PROTEIN-RELATED"/>
    <property type="match status" value="1"/>
</dbReference>
<dbReference type="AlphaFoldDB" id="A0A8T9CGX3"/>
<dbReference type="Pfam" id="PF20684">
    <property type="entry name" value="Fung_rhodopsin"/>
    <property type="match status" value="1"/>
</dbReference>
<feature type="transmembrane region" description="Helical" evidence="14">
    <location>
        <begin position="215"/>
        <end position="236"/>
    </location>
</feature>
<evidence type="ECO:0000256" key="14">
    <source>
        <dbReference type="SAM" id="Phobius"/>
    </source>
</evidence>
<feature type="transmembrane region" description="Helical" evidence="14">
    <location>
        <begin position="277"/>
        <end position="303"/>
    </location>
</feature>
<keyword evidence="9 14" id="KW-1133">Transmembrane helix</keyword>
<dbReference type="InterPro" id="IPR052337">
    <property type="entry name" value="SAT4-like"/>
</dbReference>
<dbReference type="GO" id="GO:0098552">
    <property type="term" value="C:side of membrane"/>
    <property type="evidence" value="ECO:0007669"/>
    <property type="project" value="UniProtKB-KW"/>
</dbReference>
<evidence type="ECO:0000256" key="2">
    <source>
        <dbReference type="ARBA" id="ARBA00004589"/>
    </source>
</evidence>
<keyword evidence="12" id="KW-0449">Lipoprotein</keyword>
<evidence type="ECO:0000256" key="8">
    <source>
        <dbReference type="ARBA" id="ARBA00022729"/>
    </source>
</evidence>
<feature type="signal peptide" evidence="15">
    <location>
        <begin position="1"/>
        <end position="19"/>
    </location>
</feature>
<keyword evidence="6" id="KW-0336">GPI-anchor</keyword>
<evidence type="ECO:0008006" key="20">
    <source>
        <dbReference type="Google" id="ProtNLM"/>
    </source>
</evidence>
<evidence type="ECO:0000259" key="16">
    <source>
        <dbReference type="Pfam" id="PF05730"/>
    </source>
</evidence>
<dbReference type="Proteomes" id="UP000469558">
    <property type="component" value="Unassembled WGS sequence"/>
</dbReference>
<dbReference type="OrthoDB" id="2496787at2759"/>
<evidence type="ECO:0000256" key="6">
    <source>
        <dbReference type="ARBA" id="ARBA00022622"/>
    </source>
</evidence>
<keyword evidence="11" id="KW-1015">Disulfide bond</keyword>
<organism evidence="18 19">
    <name type="scientific">Lachnellula suecica</name>
    <dbReference type="NCBI Taxonomy" id="602035"/>
    <lineage>
        <taxon>Eukaryota</taxon>
        <taxon>Fungi</taxon>
        <taxon>Dikarya</taxon>
        <taxon>Ascomycota</taxon>
        <taxon>Pezizomycotina</taxon>
        <taxon>Leotiomycetes</taxon>
        <taxon>Helotiales</taxon>
        <taxon>Lachnaceae</taxon>
        <taxon>Lachnellula</taxon>
    </lineage>
</organism>
<dbReference type="Pfam" id="PF05730">
    <property type="entry name" value="CFEM"/>
    <property type="match status" value="1"/>
</dbReference>
<feature type="transmembrane region" description="Helical" evidence="14">
    <location>
        <begin position="138"/>
        <end position="160"/>
    </location>
</feature>
<accession>A0A8T9CGX3</accession>
<keyword evidence="8 15" id="KW-0732">Signal</keyword>
<evidence type="ECO:0000256" key="11">
    <source>
        <dbReference type="ARBA" id="ARBA00023157"/>
    </source>
</evidence>
<comment type="similarity">
    <text evidence="4">Belongs to the RBT5 family.</text>
</comment>
<keyword evidence="6" id="KW-0325">Glycoprotein</keyword>
<evidence type="ECO:0000256" key="15">
    <source>
        <dbReference type="SAM" id="SignalP"/>
    </source>
</evidence>
<comment type="caution">
    <text evidence="18">The sequence shown here is derived from an EMBL/GenBank/DDBJ whole genome shotgun (WGS) entry which is preliminary data.</text>
</comment>
<dbReference type="PANTHER" id="PTHR33048">
    <property type="entry name" value="PTH11-LIKE INTEGRAL MEMBRANE PROTEIN (AFU_ORTHOLOGUE AFUA_5G11245)"/>
    <property type="match status" value="1"/>
</dbReference>
<protein>
    <recommendedName>
        <fullName evidence="20">Extracellular membrane protein CFEM domain-containing protein</fullName>
    </recommendedName>
</protein>
<evidence type="ECO:0000313" key="18">
    <source>
        <dbReference type="EMBL" id="TVY84858.1"/>
    </source>
</evidence>
<name>A0A8T9CGX3_9HELO</name>
<evidence type="ECO:0000256" key="4">
    <source>
        <dbReference type="ARBA" id="ARBA00010031"/>
    </source>
</evidence>
<feature type="domain" description="Rhodopsin" evidence="17">
    <location>
        <begin position="120"/>
        <end position="376"/>
    </location>
</feature>
<keyword evidence="19" id="KW-1185">Reference proteome</keyword>
<comment type="subcellular location">
    <subcellularLocation>
        <location evidence="2">Membrane</location>
        <topology evidence="2">Lipid-anchor</topology>
        <topology evidence="2">GPI-anchor</topology>
    </subcellularLocation>
    <subcellularLocation>
        <location evidence="1">Membrane</location>
        <topology evidence="1">Multi-pass membrane protein</topology>
    </subcellularLocation>
    <subcellularLocation>
        <location evidence="3">Secreted</location>
    </subcellularLocation>
</comment>
<evidence type="ECO:0000259" key="17">
    <source>
        <dbReference type="Pfam" id="PF20684"/>
    </source>
</evidence>
<keyword evidence="10 14" id="KW-0472">Membrane</keyword>
<evidence type="ECO:0000256" key="13">
    <source>
        <dbReference type="ARBA" id="ARBA00038359"/>
    </source>
</evidence>
<comment type="similarity">
    <text evidence="13">Belongs to the SAT4 family.</text>
</comment>
<dbReference type="GO" id="GO:0005576">
    <property type="term" value="C:extracellular region"/>
    <property type="evidence" value="ECO:0007669"/>
    <property type="project" value="UniProtKB-SubCell"/>
</dbReference>
<feature type="transmembrane region" description="Helical" evidence="14">
    <location>
        <begin position="180"/>
        <end position="203"/>
    </location>
</feature>
<feature type="chain" id="PRO_5035793159" description="Extracellular membrane protein CFEM domain-containing protein" evidence="15">
    <location>
        <begin position="20"/>
        <end position="499"/>
    </location>
</feature>
<evidence type="ECO:0000256" key="12">
    <source>
        <dbReference type="ARBA" id="ARBA00023288"/>
    </source>
</evidence>
<proteinExistence type="inferred from homology"/>
<dbReference type="InterPro" id="IPR008427">
    <property type="entry name" value="Extracellular_membr_CFEM_dom"/>
</dbReference>
<feature type="transmembrane region" description="Helical" evidence="14">
    <location>
        <begin position="315"/>
        <end position="334"/>
    </location>
</feature>
<feature type="domain" description="CFEM" evidence="16">
    <location>
        <begin position="32"/>
        <end position="92"/>
    </location>
</feature>
<evidence type="ECO:0000313" key="19">
    <source>
        <dbReference type="Proteomes" id="UP000469558"/>
    </source>
</evidence>
<sequence length="499" mass="55718">MRLFFALPVAACFWVQTQALNQHELWERDIDDSIPDCAVDCLGTFVQEICGSATNTTCLCTDSLTTALEPCVIASCNITEALRMEGYSKKSCGFSDNHRADAQMQLFYVIPFLVFVFVALRIFGRVKQHTGRLADHDWMIIAAFVSFLCLTWSGVEISLNGFGKHTYFLNAIQVSEGLKYFYISEIFHLVGITLTKLSLLLFFRNVFPGKRFKMATWIVGGVIAASNLSLLLAFIFQCVRFISKLSAPRLTQSRAHLTRTGQIGCIKSRPSKCIDGFAVLMVAAVMSLFHSVIIILLPIPILWGLQLNWQKRANMIFMFTVGNFVIVCSIFKLPTLMKMHNTRDPSYDQSPITLWTALEISIGITCACLPACRSLLGHFFPNLRMMSDSSGGGLTPAYPRQSMGQSRVSRNRTESLTRTFIELDGGTTTSNTNDDMELDRRTVGSKCPLAEKLTPCKGNGYSFQTVNESKDAAEDEELECGGMMMTRTPDQRRSSHDEV</sequence>
<keyword evidence="5" id="KW-0964">Secreted</keyword>
<evidence type="ECO:0000256" key="5">
    <source>
        <dbReference type="ARBA" id="ARBA00022525"/>
    </source>
</evidence>
<keyword evidence="7 14" id="KW-0812">Transmembrane</keyword>
<evidence type="ECO:0000256" key="10">
    <source>
        <dbReference type="ARBA" id="ARBA00023136"/>
    </source>
</evidence>